<name>A0AAU8PHQ9_DESK7</name>
<dbReference type="AlphaFoldDB" id="A0AAU8PHQ9"/>
<proteinExistence type="predicted"/>
<dbReference type="Proteomes" id="UP000009229">
    <property type="component" value="Chromosome"/>
</dbReference>
<dbReference type="RefSeq" id="WP_013822684.1">
    <property type="nucleotide sequence ID" value="NC_015573.1"/>
</dbReference>
<keyword evidence="2" id="KW-1185">Reference proteome</keyword>
<organism evidence="1 2">
    <name type="scientific">Desulfofundulus kuznetsovii (strain DSM 6115 / VKM B-1805 / 17)</name>
    <name type="common">Desulfotomaculum kuznetsovii</name>
    <dbReference type="NCBI Taxonomy" id="760568"/>
    <lineage>
        <taxon>Bacteria</taxon>
        <taxon>Bacillati</taxon>
        <taxon>Bacillota</taxon>
        <taxon>Clostridia</taxon>
        <taxon>Eubacteriales</taxon>
        <taxon>Peptococcaceae</taxon>
        <taxon>Desulfofundulus</taxon>
    </lineage>
</organism>
<gene>
    <name evidence="1" type="ordered locus">Desku_1589</name>
</gene>
<evidence type="ECO:0000313" key="1">
    <source>
        <dbReference type="EMBL" id="AEG15169.1"/>
    </source>
</evidence>
<reference evidence="2" key="1">
    <citation type="submission" date="2011-05" db="EMBL/GenBank/DDBJ databases">
        <title>Complete sequence of Desulfotomaculum kuznetsovii DSM 6115.</title>
        <authorList>
            <person name="Lucas S."/>
            <person name="Han J."/>
            <person name="Lapidus A."/>
            <person name="Cheng J.-F."/>
            <person name="Goodwin L."/>
            <person name="Pitluck S."/>
            <person name="Peters L."/>
            <person name="Mikhailova N."/>
            <person name="Lu M."/>
            <person name="Saunders E."/>
            <person name="Han C."/>
            <person name="Tapia R."/>
            <person name="Land M."/>
            <person name="Hauser L."/>
            <person name="Kyrpides N."/>
            <person name="Ivanova N."/>
            <person name="Pagani I."/>
            <person name="Nazina T."/>
            <person name="Ivanova A."/>
            <person name="Parshina S."/>
            <person name="Kuever J."/>
            <person name="Muyzer G."/>
            <person name="Plugge C."/>
            <person name="Stams A."/>
            <person name="Woyke T."/>
        </authorList>
    </citation>
    <scope>NUCLEOTIDE SEQUENCE [LARGE SCALE GENOMIC DNA]</scope>
    <source>
        <strain evidence="2">DSM 6115 / VKM B-1805 / 17</strain>
    </source>
</reference>
<dbReference type="EMBL" id="CP002770">
    <property type="protein sequence ID" value="AEG15169.1"/>
    <property type="molecule type" value="Genomic_DNA"/>
</dbReference>
<protein>
    <submittedName>
        <fullName evidence="1">Uncharacterized protein</fullName>
    </submittedName>
</protein>
<dbReference type="KEGG" id="dku:Desku_1589"/>
<sequence length="87" mass="10379">MSEFIKIEEIDPLEGEYLLIISTDEDTDTDLINEFNEKFYEMMEKYHAVDYGENEDWIAIFDNKEVAEKVAKEIESLYPELIVTREF</sequence>
<evidence type="ECO:0000313" key="2">
    <source>
        <dbReference type="Proteomes" id="UP000009229"/>
    </source>
</evidence>
<accession>A0AAU8PHQ9</accession>